<gene>
    <name evidence="1" type="ORF">JFY71_01345</name>
</gene>
<protein>
    <submittedName>
        <fullName evidence="1">Membrane dipeptidase</fullName>
    </submittedName>
</protein>
<evidence type="ECO:0000313" key="2">
    <source>
        <dbReference type="Proteomes" id="UP000595814"/>
    </source>
</evidence>
<reference evidence="1 2" key="1">
    <citation type="journal article" date="2022" name="Int. J. Syst. Evol. Microbiol.">
        <title>Miniphocaeibacter halophilus sp. nov., an ammonium-tolerant acetate-producing bacterium isolated from a biogas system.</title>
        <authorList>
            <person name="Schnurer A."/>
            <person name="Singh A."/>
            <person name="Bi S."/>
            <person name="Qiao W."/>
            <person name="Westerholm M."/>
        </authorList>
    </citation>
    <scope>NUCLEOTIDE SEQUENCE [LARGE SCALE GENOMIC DNA]</scope>
    <source>
        <strain evidence="1 2">AMB_01</strain>
    </source>
</reference>
<dbReference type="Proteomes" id="UP000595814">
    <property type="component" value="Chromosome"/>
</dbReference>
<organism evidence="1 2">
    <name type="scientific">Miniphocaeibacter halophilus</name>
    <dbReference type="NCBI Taxonomy" id="2931922"/>
    <lineage>
        <taxon>Bacteria</taxon>
        <taxon>Bacillati</taxon>
        <taxon>Bacillota</taxon>
        <taxon>Tissierellia</taxon>
        <taxon>Tissierellales</taxon>
        <taxon>Peptoniphilaceae</taxon>
        <taxon>Miniphocaeibacter</taxon>
    </lineage>
</organism>
<accession>A0AC61MRE6</accession>
<proteinExistence type="predicted"/>
<evidence type="ECO:0000313" key="1">
    <source>
        <dbReference type="EMBL" id="QQK08210.1"/>
    </source>
</evidence>
<name>A0AC61MRE6_9FIRM</name>
<sequence length="330" mass="36765">MKYIDLHCDTILPLIQQGENSSLRENKELALDLIGLKKAEAMAQCFAIWMPVAGDLAGIEVSEELVPTGGNSDIAYIDLASKRLRKEVSENSDLVAWANNGKEIEKNNNNGLISAILTIEDGRAVDGKMENLKYFHDLGVKIIALTWNYENCFGFPNSTDKNIMNKGLKDFGVEAISYMNELGIVVDVSHLSDGGFWDVAKYSKKPFIATHSNCRALAEHPRNLTDDMIKAIGNSGGVVGLNFSPRFLKKDGNHSSIDLMVKHLNHMKNIGGLDILAIGTDFDGTWADIMDIKRAENMQLLFNALEKDGWKYREMEKFGYINALRIFNTN</sequence>
<dbReference type="EMBL" id="CP066744">
    <property type="protein sequence ID" value="QQK08210.1"/>
    <property type="molecule type" value="Genomic_DNA"/>
</dbReference>
<keyword evidence="2" id="KW-1185">Reference proteome</keyword>